<dbReference type="GO" id="GO:0006520">
    <property type="term" value="P:amino acid metabolic process"/>
    <property type="evidence" value="ECO:0007669"/>
    <property type="project" value="InterPro"/>
</dbReference>
<dbReference type="InterPro" id="IPR015421">
    <property type="entry name" value="PyrdxlP-dep_Trfase_major"/>
</dbReference>
<evidence type="ECO:0000256" key="5">
    <source>
        <dbReference type="ARBA" id="ARBA00022898"/>
    </source>
</evidence>
<dbReference type="InterPro" id="IPR015424">
    <property type="entry name" value="PyrdxlP-dep_Trfase"/>
</dbReference>
<comment type="cofactor">
    <cofactor evidence="1 6">
        <name>pyridoxal 5'-phosphate</name>
        <dbReference type="ChEBI" id="CHEBI:597326"/>
    </cofactor>
</comment>
<evidence type="ECO:0000256" key="4">
    <source>
        <dbReference type="ARBA" id="ARBA00022679"/>
    </source>
</evidence>
<evidence type="ECO:0000256" key="3">
    <source>
        <dbReference type="ARBA" id="ARBA00022576"/>
    </source>
</evidence>
<evidence type="ECO:0000259" key="7">
    <source>
        <dbReference type="Pfam" id="PF00155"/>
    </source>
</evidence>
<dbReference type="EMBL" id="JAESIY010000006">
    <property type="protein sequence ID" value="MBL3656887.1"/>
    <property type="molecule type" value="Genomic_DNA"/>
</dbReference>
<dbReference type="AlphaFoldDB" id="A0A937F8C4"/>
<gene>
    <name evidence="8" type="ORF">JL102_12140</name>
</gene>
<dbReference type="InterPro" id="IPR015422">
    <property type="entry name" value="PyrdxlP-dep_Trfase_small"/>
</dbReference>
<evidence type="ECO:0000256" key="6">
    <source>
        <dbReference type="RuleBase" id="RU000481"/>
    </source>
</evidence>
<keyword evidence="5" id="KW-0663">Pyridoxal phosphate</keyword>
<name>A0A937F8C4_9BACT</name>
<evidence type="ECO:0000256" key="1">
    <source>
        <dbReference type="ARBA" id="ARBA00001933"/>
    </source>
</evidence>
<keyword evidence="4 6" id="KW-0808">Transferase</keyword>
<dbReference type="FunFam" id="3.40.640.10:FF:000033">
    <property type="entry name" value="Aspartate aminotransferase"/>
    <property type="match status" value="1"/>
</dbReference>
<dbReference type="GO" id="GO:0008483">
    <property type="term" value="F:transaminase activity"/>
    <property type="evidence" value="ECO:0007669"/>
    <property type="project" value="UniProtKB-KW"/>
</dbReference>
<dbReference type="PROSITE" id="PS00105">
    <property type="entry name" value="AA_TRANSFER_CLASS_1"/>
    <property type="match status" value="1"/>
</dbReference>
<evidence type="ECO:0000256" key="2">
    <source>
        <dbReference type="ARBA" id="ARBA00007441"/>
    </source>
</evidence>
<proteinExistence type="inferred from homology"/>
<evidence type="ECO:0000313" key="9">
    <source>
        <dbReference type="Proteomes" id="UP000659388"/>
    </source>
</evidence>
<comment type="caution">
    <text evidence="8">The sequence shown here is derived from an EMBL/GenBank/DDBJ whole genome shotgun (WGS) entry which is preliminary data.</text>
</comment>
<evidence type="ECO:0000313" key="8">
    <source>
        <dbReference type="EMBL" id="MBL3656887.1"/>
    </source>
</evidence>
<comment type="similarity">
    <text evidence="2 6">Belongs to the class-I pyridoxal-phosphate-dependent aminotransferase family.</text>
</comment>
<keyword evidence="9" id="KW-1185">Reference proteome</keyword>
<accession>A0A937F8C4</accession>
<dbReference type="InterPro" id="IPR004839">
    <property type="entry name" value="Aminotransferase_I/II_large"/>
</dbReference>
<dbReference type="Proteomes" id="UP000659388">
    <property type="component" value="Unassembled WGS sequence"/>
</dbReference>
<sequence length="403" mass="44421">MSELLTFQLSDRIANMEESATLAMAAKAREFKSKGINVISLSLGEPDFKTPKHIQEGAKQAIDEGKYFAYPPVPGYQDLREAIVKKFKEENNISYQPENIVVSNGAKQSIANVMFALLNPGDEVIVYSPYWVSYSALIELAEGKPVFIKGVIENEFKASAQQLKEAITDRTKAVIFSSPCNPTGSVFTKKELEEMSQVILEHDNIVVIADEIYEHINYTEEKVSIASLPGMVDRTVTVNGFAKGFAMTGWRVGYIGAPAWLAKGCTKMQGQFTSANCSIAQRAALTALTSDLGPTFEMKKAYEERRQLVFDLLSDIPGIKTNMPKGAFYFFPDVSSYFGKSAEGVQINNATDLCMYILDKAHVSLVTGEAFGDPNCIRLSYAASEVELKEALKKIKEVLSLLS</sequence>
<dbReference type="SUPFAM" id="SSF53383">
    <property type="entry name" value="PLP-dependent transferases"/>
    <property type="match status" value="1"/>
</dbReference>
<dbReference type="CDD" id="cd00609">
    <property type="entry name" value="AAT_like"/>
    <property type="match status" value="1"/>
</dbReference>
<dbReference type="PANTHER" id="PTHR46383:SF1">
    <property type="entry name" value="ASPARTATE AMINOTRANSFERASE"/>
    <property type="match status" value="1"/>
</dbReference>
<dbReference type="EC" id="2.6.1.-" evidence="6"/>
<dbReference type="GO" id="GO:0030170">
    <property type="term" value="F:pyridoxal phosphate binding"/>
    <property type="evidence" value="ECO:0007669"/>
    <property type="project" value="InterPro"/>
</dbReference>
<dbReference type="Gene3D" id="3.40.640.10">
    <property type="entry name" value="Type I PLP-dependent aspartate aminotransferase-like (Major domain)"/>
    <property type="match status" value="1"/>
</dbReference>
<dbReference type="InterPro" id="IPR004838">
    <property type="entry name" value="NHTrfase_class1_PyrdxlP-BS"/>
</dbReference>
<dbReference type="Gene3D" id="3.90.1150.10">
    <property type="entry name" value="Aspartate Aminotransferase, domain 1"/>
    <property type="match status" value="1"/>
</dbReference>
<dbReference type="Pfam" id="PF00155">
    <property type="entry name" value="Aminotran_1_2"/>
    <property type="match status" value="1"/>
</dbReference>
<reference evidence="8" key="1">
    <citation type="submission" date="2021-01" db="EMBL/GenBank/DDBJ databases">
        <title>Fulvivirga kasyanovii gen. nov., sp nov., a novel member of the phylum Bacteroidetes isolated from seawater in a mussel farm.</title>
        <authorList>
            <person name="Zhao L.-H."/>
            <person name="Wang Z.-J."/>
        </authorList>
    </citation>
    <scope>NUCLEOTIDE SEQUENCE</scope>
    <source>
        <strain evidence="8">2943</strain>
    </source>
</reference>
<keyword evidence="3 6" id="KW-0032">Aminotransferase</keyword>
<feature type="domain" description="Aminotransferase class I/classII large" evidence="7">
    <location>
        <begin position="37"/>
        <end position="395"/>
    </location>
</feature>
<dbReference type="PANTHER" id="PTHR46383">
    <property type="entry name" value="ASPARTATE AMINOTRANSFERASE"/>
    <property type="match status" value="1"/>
</dbReference>
<organism evidence="8 9">
    <name type="scientific">Fulvivirga sediminis</name>
    <dbReference type="NCBI Taxonomy" id="2803949"/>
    <lineage>
        <taxon>Bacteria</taxon>
        <taxon>Pseudomonadati</taxon>
        <taxon>Bacteroidota</taxon>
        <taxon>Cytophagia</taxon>
        <taxon>Cytophagales</taxon>
        <taxon>Fulvivirgaceae</taxon>
        <taxon>Fulvivirga</taxon>
    </lineage>
</organism>
<dbReference type="InterPro" id="IPR050596">
    <property type="entry name" value="AspAT/PAT-like"/>
</dbReference>
<protein>
    <recommendedName>
        <fullName evidence="6">Aminotransferase</fullName>
        <ecNumber evidence="6">2.6.1.-</ecNumber>
    </recommendedName>
</protein>
<dbReference type="RefSeq" id="WP_202244683.1">
    <property type="nucleotide sequence ID" value="NZ_JAESIY010000006.1"/>
</dbReference>